<gene>
    <name evidence="1" type="ORF">PHLCEN_2v1103</name>
</gene>
<dbReference type="Proteomes" id="UP000186601">
    <property type="component" value="Unassembled WGS sequence"/>
</dbReference>
<proteinExistence type="predicted"/>
<dbReference type="EMBL" id="MLYV02000084">
    <property type="protein sequence ID" value="PSS37064.1"/>
    <property type="molecule type" value="Genomic_DNA"/>
</dbReference>
<evidence type="ECO:0000313" key="1">
    <source>
        <dbReference type="EMBL" id="PSS37064.1"/>
    </source>
</evidence>
<comment type="caution">
    <text evidence="1">The sequence shown here is derived from an EMBL/GenBank/DDBJ whole genome shotgun (WGS) entry which is preliminary data.</text>
</comment>
<dbReference type="AlphaFoldDB" id="A0A2R6S445"/>
<sequence length="79" mass="8688">MPLPLVRTCSSQHKKTCRKCGHLTRFGKSATYRTGSVSKGWGGGWVLVMLVSPVHFKLRDDLGRLGQDVDKSDIDTAVT</sequence>
<reference evidence="1 2" key="1">
    <citation type="submission" date="2018-02" db="EMBL/GenBank/DDBJ databases">
        <title>Genome sequence of the basidiomycete white-rot fungus Phlebia centrifuga.</title>
        <authorList>
            <person name="Granchi Z."/>
            <person name="Peng M."/>
            <person name="de Vries R.P."/>
            <person name="Hilden K."/>
            <person name="Makela M.R."/>
            <person name="Grigoriev I."/>
            <person name="Riley R."/>
        </authorList>
    </citation>
    <scope>NUCLEOTIDE SEQUENCE [LARGE SCALE GENOMIC DNA]</scope>
    <source>
        <strain evidence="1 2">FBCC195</strain>
    </source>
</reference>
<protein>
    <submittedName>
        <fullName evidence="1">Uncharacterized protein</fullName>
    </submittedName>
</protein>
<name>A0A2R6S445_9APHY</name>
<evidence type="ECO:0000313" key="2">
    <source>
        <dbReference type="Proteomes" id="UP000186601"/>
    </source>
</evidence>
<organism evidence="1 2">
    <name type="scientific">Hermanssonia centrifuga</name>
    <dbReference type="NCBI Taxonomy" id="98765"/>
    <lineage>
        <taxon>Eukaryota</taxon>
        <taxon>Fungi</taxon>
        <taxon>Dikarya</taxon>
        <taxon>Basidiomycota</taxon>
        <taxon>Agaricomycotina</taxon>
        <taxon>Agaricomycetes</taxon>
        <taxon>Polyporales</taxon>
        <taxon>Meruliaceae</taxon>
        <taxon>Hermanssonia</taxon>
    </lineage>
</organism>
<keyword evidence="2" id="KW-1185">Reference proteome</keyword>
<accession>A0A2R6S445</accession>